<accession>A0A194UUC8</accession>
<name>A0A194UUC8_CYTMA</name>
<evidence type="ECO:0000313" key="2">
    <source>
        <dbReference type="EMBL" id="KUI55305.1"/>
    </source>
</evidence>
<feature type="region of interest" description="Disordered" evidence="1">
    <location>
        <begin position="1"/>
        <end position="24"/>
    </location>
</feature>
<protein>
    <submittedName>
        <fullName evidence="2">Uncharacterized protein</fullName>
    </submittedName>
</protein>
<dbReference type="EMBL" id="KN714679">
    <property type="protein sequence ID" value="KUI55305.1"/>
    <property type="molecule type" value="Genomic_DNA"/>
</dbReference>
<sequence>MPTPKKRNQSRGATGGLMTVKRNRQKRKSSVFCLCVKRNGDKNKSSYLGQRFARPTLPLPIMMTATLTAR</sequence>
<evidence type="ECO:0000313" key="3">
    <source>
        <dbReference type="Proteomes" id="UP000078576"/>
    </source>
</evidence>
<gene>
    <name evidence="2" type="ORF">VP1G_10745</name>
</gene>
<organism evidence="2 3">
    <name type="scientific">Cytospora mali</name>
    <name type="common">Apple Valsa canker fungus</name>
    <name type="synonym">Valsa mali</name>
    <dbReference type="NCBI Taxonomy" id="578113"/>
    <lineage>
        <taxon>Eukaryota</taxon>
        <taxon>Fungi</taxon>
        <taxon>Dikarya</taxon>
        <taxon>Ascomycota</taxon>
        <taxon>Pezizomycotina</taxon>
        <taxon>Sordariomycetes</taxon>
        <taxon>Sordariomycetidae</taxon>
        <taxon>Diaporthales</taxon>
        <taxon>Cytosporaceae</taxon>
        <taxon>Cytospora</taxon>
    </lineage>
</organism>
<evidence type="ECO:0000256" key="1">
    <source>
        <dbReference type="SAM" id="MobiDB-lite"/>
    </source>
</evidence>
<dbReference type="AlphaFoldDB" id="A0A194UUC8"/>
<keyword evidence="3" id="KW-1185">Reference proteome</keyword>
<dbReference type="Proteomes" id="UP000078576">
    <property type="component" value="Unassembled WGS sequence"/>
</dbReference>
<reference evidence="3" key="1">
    <citation type="submission" date="2014-12" db="EMBL/GenBank/DDBJ databases">
        <title>Genome Sequence of Valsa Canker Pathogens Uncovers a Specific Adaption of Colonization on Woody Bark.</title>
        <authorList>
            <person name="Yin Z."/>
            <person name="Liu H."/>
            <person name="Gao X."/>
            <person name="Li Z."/>
            <person name="Song N."/>
            <person name="Ke X."/>
            <person name="Dai Q."/>
            <person name="Wu Y."/>
            <person name="Sun Y."/>
            <person name="Xu J.-R."/>
            <person name="Kang Z.K."/>
            <person name="Wang L."/>
            <person name="Huang L."/>
        </authorList>
    </citation>
    <scope>NUCLEOTIDE SEQUENCE [LARGE SCALE GENOMIC DNA]</scope>
    <source>
        <strain evidence="3">SXYL134</strain>
    </source>
</reference>
<proteinExistence type="predicted"/>